<dbReference type="Proteomes" id="UP001408789">
    <property type="component" value="Unassembled WGS sequence"/>
</dbReference>
<proteinExistence type="predicted"/>
<name>A0AAP0D002_9ASTR</name>
<keyword evidence="2" id="KW-1185">Reference proteome</keyword>
<evidence type="ECO:0000313" key="1">
    <source>
        <dbReference type="EMBL" id="KAK9065211.1"/>
    </source>
</evidence>
<dbReference type="GO" id="GO:0003676">
    <property type="term" value="F:nucleic acid binding"/>
    <property type="evidence" value="ECO:0007669"/>
    <property type="project" value="InterPro"/>
</dbReference>
<dbReference type="PANTHER" id="PTHR48475:SF2">
    <property type="entry name" value="RIBONUCLEASE H"/>
    <property type="match status" value="1"/>
</dbReference>
<organism evidence="1 2">
    <name type="scientific">Deinandra increscens subsp. villosa</name>
    <dbReference type="NCBI Taxonomy" id="3103831"/>
    <lineage>
        <taxon>Eukaryota</taxon>
        <taxon>Viridiplantae</taxon>
        <taxon>Streptophyta</taxon>
        <taxon>Embryophyta</taxon>
        <taxon>Tracheophyta</taxon>
        <taxon>Spermatophyta</taxon>
        <taxon>Magnoliopsida</taxon>
        <taxon>eudicotyledons</taxon>
        <taxon>Gunneridae</taxon>
        <taxon>Pentapetalae</taxon>
        <taxon>asterids</taxon>
        <taxon>campanulids</taxon>
        <taxon>Asterales</taxon>
        <taxon>Asteraceae</taxon>
        <taxon>Asteroideae</taxon>
        <taxon>Heliantheae alliance</taxon>
        <taxon>Madieae</taxon>
        <taxon>Madiinae</taxon>
        <taxon>Deinandra</taxon>
    </lineage>
</organism>
<comment type="caution">
    <text evidence="1">The sequence shown here is derived from an EMBL/GenBank/DDBJ whole genome shotgun (WGS) entry which is preliminary data.</text>
</comment>
<dbReference type="PANTHER" id="PTHR48475">
    <property type="entry name" value="RIBONUCLEASE H"/>
    <property type="match status" value="1"/>
</dbReference>
<protein>
    <recommendedName>
        <fullName evidence="3">Reverse transcriptase domain-containing protein</fullName>
    </recommendedName>
</protein>
<dbReference type="InterPro" id="IPR036397">
    <property type="entry name" value="RNaseH_sf"/>
</dbReference>
<dbReference type="EMBL" id="JBCNJP010000017">
    <property type="protein sequence ID" value="KAK9065211.1"/>
    <property type="molecule type" value="Genomic_DNA"/>
</dbReference>
<evidence type="ECO:0008006" key="3">
    <source>
        <dbReference type="Google" id="ProtNLM"/>
    </source>
</evidence>
<sequence length="232" mass="26017">MVDTVIPFFFVKTCGVVEAMKGATPVPDPYPLRVLKIIPVPAPLPVKTGKTRPIRVGYPRVPTFAGKICIPSGGWVDELLHVLWSLRTMPKSSHGETPFSLTYGTEVVIPAEVGVPTRRMLENGDNEKSLRENLDVLEERREVAAIREAKYKQNMARYYNKNVKSFQFKEGDLVLRSNEASRVLPGGKLSPNWEGPYQILEVLDKGSYVLGNADGSRVPRTWNGLHLRKYNI</sequence>
<dbReference type="Gene3D" id="3.30.420.10">
    <property type="entry name" value="Ribonuclease H-like superfamily/Ribonuclease H"/>
    <property type="match status" value="1"/>
</dbReference>
<evidence type="ECO:0000313" key="2">
    <source>
        <dbReference type="Proteomes" id="UP001408789"/>
    </source>
</evidence>
<reference evidence="1 2" key="1">
    <citation type="submission" date="2024-04" db="EMBL/GenBank/DDBJ databases">
        <title>The reference genome of an endangered Asteraceae, Deinandra increscens subsp. villosa, native to the Central Coast of California.</title>
        <authorList>
            <person name="Guilliams M."/>
            <person name="Hasenstab-Lehman K."/>
            <person name="Meyer R."/>
            <person name="Mcevoy S."/>
        </authorList>
    </citation>
    <scope>NUCLEOTIDE SEQUENCE [LARGE SCALE GENOMIC DNA]</scope>
    <source>
        <tissue evidence="1">Leaf</tissue>
    </source>
</reference>
<gene>
    <name evidence="1" type="ORF">SSX86_016594</name>
</gene>
<accession>A0AAP0D002</accession>
<dbReference type="AlphaFoldDB" id="A0AAP0D002"/>